<evidence type="ECO:0000313" key="4">
    <source>
        <dbReference type="EMBL" id="RLE55969.1"/>
    </source>
</evidence>
<dbReference type="Proteomes" id="UP000269499">
    <property type="component" value="Unassembled WGS sequence"/>
</dbReference>
<sequence>MSSRRRDIKRLTVLVKLGVSADQLERAFEKFKVKFSGKPYSWFYRCKLRLVDVYSTPKPNMWIVRGRGSLGDCEAFYVVTFHPKDKVYSCTCYDPKKLFAAIRMKRICTHVGSVILWRMIKEKSMDDFLDY</sequence>
<evidence type="ECO:0000313" key="5">
    <source>
        <dbReference type="Proteomes" id="UP000268446"/>
    </source>
</evidence>
<gene>
    <name evidence="3" type="ORF">DRJ20_01230</name>
    <name evidence="4" type="ORF">DRJ26_00060</name>
</gene>
<evidence type="ECO:0000313" key="3">
    <source>
        <dbReference type="EMBL" id="RLE51902.1"/>
    </source>
</evidence>
<evidence type="ECO:0000259" key="2">
    <source>
        <dbReference type="PROSITE" id="PS50966"/>
    </source>
</evidence>
<dbReference type="EMBL" id="QMQZ01000024">
    <property type="protein sequence ID" value="RLE51902.1"/>
    <property type="molecule type" value="Genomic_DNA"/>
</dbReference>
<evidence type="ECO:0000256" key="1">
    <source>
        <dbReference type="PROSITE-ProRule" id="PRU00325"/>
    </source>
</evidence>
<dbReference type="GO" id="GO:0008270">
    <property type="term" value="F:zinc ion binding"/>
    <property type="evidence" value="ECO:0007669"/>
    <property type="project" value="UniProtKB-KW"/>
</dbReference>
<name>A0A497EXY9_9CREN</name>
<protein>
    <recommendedName>
        <fullName evidence="2">SWIM-type domain-containing protein</fullName>
    </recommendedName>
</protein>
<organism evidence="3 5">
    <name type="scientific">Thermoproteota archaeon</name>
    <dbReference type="NCBI Taxonomy" id="2056631"/>
    <lineage>
        <taxon>Archaea</taxon>
        <taxon>Thermoproteota</taxon>
    </lineage>
</organism>
<dbReference type="EMBL" id="QMRA01000001">
    <property type="protein sequence ID" value="RLE55969.1"/>
    <property type="molecule type" value="Genomic_DNA"/>
</dbReference>
<dbReference type="PROSITE" id="PS50966">
    <property type="entry name" value="ZF_SWIM"/>
    <property type="match status" value="1"/>
</dbReference>
<dbReference type="AlphaFoldDB" id="A0A497EXY9"/>
<comment type="caution">
    <text evidence="3">The sequence shown here is derived from an EMBL/GenBank/DDBJ whole genome shotgun (WGS) entry which is preliminary data.</text>
</comment>
<keyword evidence="1" id="KW-0479">Metal-binding</keyword>
<dbReference type="Proteomes" id="UP000268446">
    <property type="component" value="Unassembled WGS sequence"/>
</dbReference>
<reference evidence="5 6" key="1">
    <citation type="submission" date="2018-06" db="EMBL/GenBank/DDBJ databases">
        <title>Extensive metabolic versatility and redundancy in microbially diverse, dynamic hydrothermal sediments.</title>
        <authorList>
            <person name="Dombrowski N."/>
            <person name="Teske A."/>
            <person name="Baker B.J."/>
        </authorList>
    </citation>
    <scope>NUCLEOTIDE SEQUENCE [LARGE SCALE GENOMIC DNA]</scope>
    <source>
        <strain evidence="4">B20_G2</strain>
        <strain evidence="3">B29_G17</strain>
    </source>
</reference>
<dbReference type="InterPro" id="IPR007527">
    <property type="entry name" value="Znf_SWIM"/>
</dbReference>
<evidence type="ECO:0000313" key="6">
    <source>
        <dbReference type="Proteomes" id="UP000269499"/>
    </source>
</evidence>
<keyword evidence="1" id="KW-0862">Zinc</keyword>
<proteinExistence type="predicted"/>
<feature type="domain" description="SWIM-type" evidence="2">
    <location>
        <begin position="77"/>
        <end position="119"/>
    </location>
</feature>
<keyword evidence="1" id="KW-0863">Zinc-finger</keyword>
<accession>A0A497EXY9</accession>